<dbReference type="PANTHER" id="PTHR33570:SF2">
    <property type="entry name" value="CARBOXYMUCONOLACTONE DECARBOXYLASE-LIKE DOMAIN-CONTAINING PROTEIN"/>
    <property type="match status" value="1"/>
</dbReference>
<dbReference type="GO" id="GO:0051920">
    <property type="term" value="F:peroxiredoxin activity"/>
    <property type="evidence" value="ECO:0007669"/>
    <property type="project" value="InterPro"/>
</dbReference>
<dbReference type="PANTHER" id="PTHR33570">
    <property type="entry name" value="4-CARBOXYMUCONOLACTONE DECARBOXYLASE FAMILY PROTEIN"/>
    <property type="match status" value="1"/>
</dbReference>
<dbReference type="PRINTS" id="PR00111">
    <property type="entry name" value="ABHYDROLASE"/>
</dbReference>
<reference evidence="3 4" key="1">
    <citation type="submission" date="2019-06" db="EMBL/GenBank/DDBJ databases">
        <title>Sequencing the genomes of 1000 actinobacteria strains.</title>
        <authorList>
            <person name="Klenk H.-P."/>
        </authorList>
    </citation>
    <scope>NUCLEOTIDE SEQUENCE [LARGE SCALE GENOMIC DNA]</scope>
    <source>
        <strain evidence="3 4">DSM 19560</strain>
    </source>
</reference>
<comment type="caution">
    <text evidence="3">The sequence shown here is derived from an EMBL/GenBank/DDBJ whole genome shotgun (WGS) entry which is preliminary data.</text>
</comment>
<keyword evidence="4" id="KW-1185">Reference proteome</keyword>
<organism evidence="3 4">
    <name type="scientific">Rudaeicoccus suwonensis</name>
    <dbReference type="NCBI Taxonomy" id="657409"/>
    <lineage>
        <taxon>Bacteria</taxon>
        <taxon>Bacillati</taxon>
        <taxon>Actinomycetota</taxon>
        <taxon>Actinomycetes</taxon>
        <taxon>Micrococcales</taxon>
        <taxon>Dermacoccaceae</taxon>
        <taxon>Rudaeicoccus</taxon>
    </lineage>
</organism>
<accession>A0A561E6X1</accession>
<dbReference type="InterPro" id="IPR003779">
    <property type="entry name" value="CMD-like"/>
</dbReference>
<dbReference type="Pfam" id="PF00561">
    <property type="entry name" value="Abhydrolase_1"/>
    <property type="match status" value="1"/>
</dbReference>
<dbReference type="InterPro" id="IPR029032">
    <property type="entry name" value="AhpD-like"/>
</dbReference>
<evidence type="ECO:0000313" key="4">
    <source>
        <dbReference type="Proteomes" id="UP000318297"/>
    </source>
</evidence>
<dbReference type="AlphaFoldDB" id="A0A561E6X1"/>
<evidence type="ECO:0000313" key="3">
    <source>
        <dbReference type="EMBL" id="TWE11366.1"/>
    </source>
</evidence>
<dbReference type="InterPro" id="IPR029058">
    <property type="entry name" value="AB_hydrolase_fold"/>
</dbReference>
<dbReference type="Gene3D" id="1.20.1290.10">
    <property type="entry name" value="AhpD-like"/>
    <property type="match status" value="1"/>
</dbReference>
<feature type="domain" description="Carboxymuconolactone decarboxylase-like" evidence="2">
    <location>
        <begin position="296"/>
        <end position="378"/>
    </location>
</feature>
<proteinExistence type="predicted"/>
<evidence type="ECO:0000259" key="1">
    <source>
        <dbReference type="Pfam" id="PF00561"/>
    </source>
</evidence>
<dbReference type="EMBL" id="VIVQ01000001">
    <property type="protein sequence ID" value="TWE11366.1"/>
    <property type="molecule type" value="Genomic_DNA"/>
</dbReference>
<dbReference type="SUPFAM" id="SSF53474">
    <property type="entry name" value="alpha/beta-Hydrolases"/>
    <property type="match status" value="1"/>
</dbReference>
<name>A0A561E6X1_9MICO</name>
<protein>
    <submittedName>
        <fullName evidence="3">4-carboxymuconolactone decarboxylase /3-oxoadipate enol-lactonase</fullName>
    </submittedName>
</protein>
<dbReference type="InterPro" id="IPR000073">
    <property type="entry name" value="AB_hydrolase_1"/>
</dbReference>
<evidence type="ECO:0000259" key="2">
    <source>
        <dbReference type="Pfam" id="PF02627"/>
    </source>
</evidence>
<gene>
    <name evidence="3" type="ORF">BKA23_0128</name>
</gene>
<dbReference type="InterPro" id="IPR012788">
    <property type="entry name" value="Decarb_PcaC"/>
</dbReference>
<dbReference type="Pfam" id="PF02627">
    <property type="entry name" value="CMD"/>
    <property type="match status" value="1"/>
</dbReference>
<feature type="domain" description="AB hydrolase-1" evidence="1">
    <location>
        <begin position="33"/>
        <end position="246"/>
    </location>
</feature>
<dbReference type="InterPro" id="IPR052512">
    <property type="entry name" value="4CMD/NDH-1_regulator"/>
</dbReference>
<dbReference type="OrthoDB" id="9802489at2"/>
<dbReference type="Proteomes" id="UP000318297">
    <property type="component" value="Unassembled WGS sequence"/>
</dbReference>
<dbReference type="SUPFAM" id="SSF69118">
    <property type="entry name" value="AhpD-like"/>
    <property type="match status" value="1"/>
</dbReference>
<dbReference type="NCBIfam" id="TIGR02425">
    <property type="entry name" value="decarb_PcaC"/>
    <property type="match status" value="1"/>
</dbReference>
<sequence length="405" mass="42432">MTETIRLTQLAASPAADAPILLVGPSIGTAVTTLWSECAAQLADTFQVVGWDLPGHGASPASAGAFTMAELAEAVAAAYVHSFGDEKAWYAGDSIGGAVGLQLALDRPALLHGLVTVCSAARFGDRDSWRTRADLVHRAGTSALISQSAGRWFTPDFVSRRSDVVSTMLHHLAEVDDGSYAHACGALADFDVRGRLGAITLPVLAIGGEEDVATPPAKAGEIAWGVKDGRVRVLPGVAHLAVIEAPSDVAALIGEFAAGGIAPDDLHTSGMAVRRQVLGPDHVDRAAAATTSFTSDFQALITRYAWGEIWNRPGLDRRSRSMITMTALIAGGHWDEFTMHVRAAVRNGLTANEIQEVILQSAIYCGVPAANHAFALANAALDIPPLDHRPLDTDEEATDADPAAD</sequence>
<dbReference type="Gene3D" id="3.40.50.1820">
    <property type="entry name" value="alpha/beta hydrolase"/>
    <property type="match status" value="1"/>
</dbReference>